<dbReference type="EMBL" id="JAGKQH010000011">
    <property type="protein sequence ID" value="KAG6589127.1"/>
    <property type="molecule type" value="Genomic_DNA"/>
</dbReference>
<dbReference type="AlphaFoldDB" id="A0AAV6MXH6"/>
<dbReference type="Proteomes" id="UP000685013">
    <property type="component" value="Chromosome 11"/>
</dbReference>
<evidence type="ECO:0000256" key="1">
    <source>
        <dbReference type="SAM" id="SignalP"/>
    </source>
</evidence>
<reference evidence="2 3" key="1">
    <citation type="journal article" date="2021" name="Hortic Res">
        <title>The domestication of Cucurbita argyrosperma as revealed by the genome of its wild relative.</title>
        <authorList>
            <person name="Barrera-Redondo J."/>
            <person name="Sanchez-de la Vega G."/>
            <person name="Aguirre-Liguori J.A."/>
            <person name="Castellanos-Morales G."/>
            <person name="Gutierrez-Guerrero Y.T."/>
            <person name="Aguirre-Dugua X."/>
            <person name="Aguirre-Planter E."/>
            <person name="Tenaillon M.I."/>
            <person name="Lira-Saade R."/>
            <person name="Eguiarte L.E."/>
        </authorList>
    </citation>
    <scope>NUCLEOTIDE SEQUENCE [LARGE SCALE GENOMIC DNA]</scope>
    <source>
        <strain evidence="2">JBR-2021</strain>
    </source>
</reference>
<feature type="chain" id="PRO_5043775702" evidence="1">
    <location>
        <begin position="27"/>
        <end position="102"/>
    </location>
</feature>
<organism evidence="2 3">
    <name type="scientific">Cucurbita argyrosperma subsp. sororia</name>
    <dbReference type="NCBI Taxonomy" id="37648"/>
    <lineage>
        <taxon>Eukaryota</taxon>
        <taxon>Viridiplantae</taxon>
        <taxon>Streptophyta</taxon>
        <taxon>Embryophyta</taxon>
        <taxon>Tracheophyta</taxon>
        <taxon>Spermatophyta</taxon>
        <taxon>Magnoliopsida</taxon>
        <taxon>eudicotyledons</taxon>
        <taxon>Gunneridae</taxon>
        <taxon>Pentapetalae</taxon>
        <taxon>rosids</taxon>
        <taxon>fabids</taxon>
        <taxon>Cucurbitales</taxon>
        <taxon>Cucurbitaceae</taxon>
        <taxon>Cucurbiteae</taxon>
        <taxon>Cucurbita</taxon>
    </lineage>
</organism>
<evidence type="ECO:0000313" key="3">
    <source>
        <dbReference type="Proteomes" id="UP000685013"/>
    </source>
</evidence>
<evidence type="ECO:0000313" key="2">
    <source>
        <dbReference type="EMBL" id="KAG6589127.1"/>
    </source>
</evidence>
<accession>A0AAV6MXH6</accession>
<keyword evidence="1" id="KW-0732">Signal</keyword>
<keyword evidence="3" id="KW-1185">Reference proteome</keyword>
<feature type="signal peptide" evidence="1">
    <location>
        <begin position="1"/>
        <end position="26"/>
    </location>
</feature>
<feature type="non-terminal residue" evidence="2">
    <location>
        <position position="1"/>
    </location>
</feature>
<protein>
    <submittedName>
        <fullName evidence="2">Uncharacterized protein</fullName>
    </submittedName>
</protein>
<proteinExistence type="predicted"/>
<name>A0AAV6MXH6_9ROSI</name>
<sequence>MSGGKGWVFLALLLFFFLVSSELGAARKLMVAGNNGEQRSYMKAAPFISAPAQETATDPFAIVQVVIVIASHGQPHPESAILIHEIALRRTEVDTKIKHHGN</sequence>
<gene>
    <name evidence="2" type="ORF">SDJN03_17692</name>
</gene>
<comment type="caution">
    <text evidence="2">The sequence shown here is derived from an EMBL/GenBank/DDBJ whole genome shotgun (WGS) entry which is preliminary data.</text>
</comment>